<feature type="transmembrane region" description="Helical" evidence="1">
    <location>
        <begin position="6"/>
        <end position="27"/>
    </location>
</feature>
<reference evidence="2 3" key="1">
    <citation type="submission" date="2017-12" db="EMBL/GenBank/DDBJ databases">
        <title>Phylogenetic diversity of female urinary microbiome.</title>
        <authorList>
            <person name="Thomas-White K."/>
            <person name="Wolfe A.J."/>
        </authorList>
    </citation>
    <scope>NUCLEOTIDE SEQUENCE [LARGE SCALE GENOMIC DNA]</scope>
    <source>
        <strain evidence="2 3">UMB0112</strain>
    </source>
</reference>
<dbReference type="Pfam" id="PF06835">
    <property type="entry name" value="LptC"/>
    <property type="match status" value="1"/>
</dbReference>
<gene>
    <name evidence="2" type="ORF">CYJ41_06195</name>
</gene>
<dbReference type="EMBL" id="PKHU01000005">
    <property type="protein sequence ID" value="PKZ29019.1"/>
    <property type="molecule type" value="Genomic_DNA"/>
</dbReference>
<name>A0A2I1N9J9_9BACT</name>
<dbReference type="InterPro" id="IPR010664">
    <property type="entry name" value="LipoPS_assembly_LptC-rel"/>
</dbReference>
<proteinExistence type="predicted"/>
<comment type="caution">
    <text evidence="2">The sequence shown here is derived from an EMBL/GenBank/DDBJ whole genome shotgun (WGS) entry which is preliminary data.</text>
</comment>
<sequence>MAIRIFYFGIAIFSVMMVILSVQTPYFSDFFKNEIDLAQTEIFDIADYEVTEEKIIAKYEADKGVKYKDKDEFENFKGLILNKDTNHTLSSKKAIYKDDIIEFLDNAEYKNSDEINYISDEIFYNTKTKIATSNKPFILWQNENNVTGLTLKHDLNTKQTFATGVNGWFIRE</sequence>
<keyword evidence="1" id="KW-0472">Membrane</keyword>
<dbReference type="AlphaFoldDB" id="A0A2I1N9J9"/>
<accession>A0A2I1N9J9</accession>
<keyword evidence="1" id="KW-1133">Transmembrane helix</keyword>
<dbReference type="Proteomes" id="UP000234639">
    <property type="component" value="Unassembled WGS sequence"/>
</dbReference>
<evidence type="ECO:0000256" key="1">
    <source>
        <dbReference type="SAM" id="Phobius"/>
    </source>
</evidence>
<keyword evidence="1" id="KW-0812">Transmembrane</keyword>
<evidence type="ECO:0000313" key="2">
    <source>
        <dbReference type="EMBL" id="PKZ29019.1"/>
    </source>
</evidence>
<dbReference type="Gene3D" id="2.60.450.10">
    <property type="entry name" value="Lipopolysaccharide (LPS) transport protein A like domain"/>
    <property type="match status" value="1"/>
</dbReference>
<organism evidence="2 3">
    <name type="scientific">Campylobacter ureolyticus</name>
    <dbReference type="NCBI Taxonomy" id="827"/>
    <lineage>
        <taxon>Bacteria</taxon>
        <taxon>Pseudomonadati</taxon>
        <taxon>Campylobacterota</taxon>
        <taxon>Epsilonproteobacteria</taxon>
        <taxon>Campylobacterales</taxon>
        <taxon>Campylobacteraceae</taxon>
        <taxon>Campylobacter</taxon>
    </lineage>
</organism>
<protein>
    <submittedName>
        <fullName evidence="2">LPS export ABC transporter periplasmic protein LptC</fullName>
    </submittedName>
</protein>
<evidence type="ECO:0000313" key="3">
    <source>
        <dbReference type="Proteomes" id="UP000234639"/>
    </source>
</evidence>
<dbReference type="RefSeq" id="WP_101637418.1">
    <property type="nucleotide sequence ID" value="NZ_PKHU01000005.1"/>
</dbReference>